<evidence type="ECO:0000256" key="2">
    <source>
        <dbReference type="ARBA" id="ARBA00023277"/>
    </source>
</evidence>
<gene>
    <name evidence="5" type="ORF">CIAN88_02445</name>
</gene>
<dbReference type="Proteomes" id="UP000030008">
    <property type="component" value="Unassembled WGS sequence"/>
</dbReference>
<dbReference type="EMBL" id="JQIF01000013">
    <property type="protein sequence ID" value="KGJ54649.1"/>
    <property type="molecule type" value="Genomic_DNA"/>
</dbReference>
<dbReference type="NCBIfam" id="TIGR00502">
    <property type="entry name" value="nagB"/>
    <property type="match status" value="1"/>
</dbReference>
<dbReference type="RefSeq" id="WP_044903887.1">
    <property type="nucleotide sequence ID" value="NZ_JQIF01000013.1"/>
</dbReference>
<dbReference type="PANTHER" id="PTHR11280:SF5">
    <property type="entry name" value="GLUCOSAMINE-6-PHOSPHATE ISOMERASE"/>
    <property type="match status" value="1"/>
</dbReference>
<dbReference type="InterPro" id="IPR018321">
    <property type="entry name" value="Glucosamine6P_isomerase_CS"/>
</dbReference>
<organism evidence="5 6">
    <name type="scientific">Clostridium innocuum</name>
    <dbReference type="NCBI Taxonomy" id="1522"/>
    <lineage>
        <taxon>Bacteria</taxon>
        <taxon>Bacillati</taxon>
        <taxon>Bacillota</taxon>
        <taxon>Clostridia</taxon>
        <taxon>Eubacteriales</taxon>
        <taxon>Clostridiaceae</taxon>
        <taxon>Clostridium</taxon>
    </lineage>
</organism>
<protein>
    <recommendedName>
        <fullName evidence="3">Glucosamine-6-phosphate deaminase</fullName>
        <ecNumber evidence="3">3.5.99.6</ecNumber>
    </recommendedName>
</protein>
<proteinExistence type="predicted"/>
<dbReference type="Pfam" id="PF01182">
    <property type="entry name" value="Glucosamine_iso"/>
    <property type="match status" value="1"/>
</dbReference>
<dbReference type="EC" id="3.5.99.6" evidence="3"/>
<dbReference type="PANTHER" id="PTHR11280">
    <property type="entry name" value="GLUCOSAMINE-6-PHOSPHATE ISOMERASE"/>
    <property type="match status" value="1"/>
</dbReference>
<evidence type="ECO:0000259" key="4">
    <source>
        <dbReference type="Pfam" id="PF01182"/>
    </source>
</evidence>
<dbReference type="Gene3D" id="3.40.50.1360">
    <property type="match status" value="1"/>
</dbReference>
<dbReference type="GO" id="GO:0042802">
    <property type="term" value="F:identical protein binding"/>
    <property type="evidence" value="ECO:0007669"/>
    <property type="project" value="TreeGrafter"/>
</dbReference>
<evidence type="ECO:0000313" key="5">
    <source>
        <dbReference type="EMBL" id="KGJ54649.1"/>
    </source>
</evidence>
<dbReference type="GO" id="GO:0004342">
    <property type="term" value="F:glucosamine-6-phosphate deaminase activity"/>
    <property type="evidence" value="ECO:0007669"/>
    <property type="project" value="UniProtKB-UniRule"/>
</dbReference>
<dbReference type="InterPro" id="IPR006148">
    <property type="entry name" value="Glc/Gal-6P_isomerase"/>
</dbReference>
<evidence type="ECO:0000256" key="1">
    <source>
        <dbReference type="ARBA" id="ARBA00022801"/>
    </source>
</evidence>
<dbReference type="InterPro" id="IPR004547">
    <property type="entry name" value="Glucosamine6P_isomerase"/>
</dbReference>
<reference evidence="5 6" key="1">
    <citation type="submission" date="2014-08" db="EMBL/GenBank/DDBJ databases">
        <title>Clostridium innocuum, an unnegligible vancomycin-resistant pathogen causing extra-intestinal infections.</title>
        <authorList>
            <person name="Feng Y."/>
            <person name="Chiu C.-H."/>
        </authorList>
    </citation>
    <scope>NUCLEOTIDE SEQUENCE [LARGE SCALE GENOMIC DNA]</scope>
    <source>
        <strain evidence="5 6">AN88</strain>
    </source>
</reference>
<dbReference type="InterPro" id="IPR037171">
    <property type="entry name" value="NagB/RpiA_transferase-like"/>
</dbReference>
<accession>A0A099I9G0</accession>
<dbReference type="GO" id="GO:0005975">
    <property type="term" value="P:carbohydrate metabolic process"/>
    <property type="evidence" value="ECO:0007669"/>
    <property type="project" value="InterPro"/>
</dbReference>
<dbReference type="GO" id="GO:0006043">
    <property type="term" value="P:glucosamine catabolic process"/>
    <property type="evidence" value="ECO:0007669"/>
    <property type="project" value="TreeGrafter"/>
</dbReference>
<keyword evidence="2" id="KW-0119">Carbohydrate metabolism</keyword>
<evidence type="ECO:0000313" key="6">
    <source>
        <dbReference type="Proteomes" id="UP000030008"/>
    </source>
</evidence>
<comment type="caution">
    <text evidence="5">The sequence shown here is derived from an EMBL/GenBank/DDBJ whole genome shotgun (WGS) entry which is preliminary data.</text>
</comment>
<name>A0A099I9G0_CLOIN</name>
<keyword evidence="1" id="KW-0378">Hydrolase</keyword>
<sequence length="254" mass="28976">MKIVVCKDYDDVSRVMAEKVVEQIRKKPNLVFCLPAGNSPIGMYKYLVQMYKEGKADFSKLRTFDMDEYAGLTPDDSHSFIYFMHQHFLDHVNINMDNVRYPKADAADLDAECKQYAQEIIDAGGLDIAITSIGDDGHIAFNEPGEYLLPRTHVVKMDEATRQQNAKAFADCAGGVPEYAITTGMEEHMKAKKYYVVCSGTHKGKLLHKLFENEKLDPKFPVSWLRMHPDVEFIIDEATAAEIQEDALEYYREK</sequence>
<dbReference type="PROSITE" id="PS01161">
    <property type="entry name" value="GLC_GALNAC_ISOMERASE"/>
    <property type="match status" value="1"/>
</dbReference>
<evidence type="ECO:0000256" key="3">
    <source>
        <dbReference type="NCBIfam" id="TIGR00502"/>
    </source>
</evidence>
<dbReference type="CDD" id="cd01399">
    <property type="entry name" value="GlcN6P_deaminase"/>
    <property type="match status" value="1"/>
</dbReference>
<dbReference type="GO" id="GO:0019262">
    <property type="term" value="P:N-acetylneuraminate catabolic process"/>
    <property type="evidence" value="ECO:0007669"/>
    <property type="project" value="TreeGrafter"/>
</dbReference>
<dbReference type="AlphaFoldDB" id="A0A099I9G0"/>
<dbReference type="GO" id="GO:0005737">
    <property type="term" value="C:cytoplasm"/>
    <property type="evidence" value="ECO:0007669"/>
    <property type="project" value="TreeGrafter"/>
</dbReference>
<dbReference type="SUPFAM" id="SSF100950">
    <property type="entry name" value="NagB/RpiA/CoA transferase-like"/>
    <property type="match status" value="1"/>
</dbReference>
<feature type="domain" description="Glucosamine/galactosamine-6-phosphate isomerase" evidence="4">
    <location>
        <begin position="11"/>
        <end position="226"/>
    </location>
</feature>
<dbReference type="GO" id="GO:0006046">
    <property type="term" value="P:N-acetylglucosamine catabolic process"/>
    <property type="evidence" value="ECO:0007669"/>
    <property type="project" value="UniProtKB-UniRule"/>
</dbReference>